<protein>
    <submittedName>
        <fullName evidence="4">Nucleoid-associated protein</fullName>
    </submittedName>
</protein>
<comment type="similarity">
    <text evidence="2">Belongs to the YejK family.</text>
</comment>
<organism evidence="4 5">
    <name type="scientific">Mucilaginibacter myungsuensis</name>
    <dbReference type="NCBI Taxonomy" id="649104"/>
    <lineage>
        <taxon>Bacteria</taxon>
        <taxon>Pseudomonadati</taxon>
        <taxon>Bacteroidota</taxon>
        <taxon>Sphingobacteriia</taxon>
        <taxon>Sphingobacteriales</taxon>
        <taxon>Sphingobacteriaceae</taxon>
        <taxon>Mucilaginibacter</taxon>
    </lineage>
</organism>
<reference evidence="4" key="1">
    <citation type="submission" date="2020-10" db="EMBL/GenBank/DDBJ databases">
        <title>Mucilaginibacter mali sp. nov., isolated from rhizosphere soil of apple orchard.</title>
        <authorList>
            <person name="Lee J.-S."/>
            <person name="Kim H.S."/>
            <person name="Kim J.-S."/>
        </authorList>
    </citation>
    <scope>NUCLEOTIDE SEQUENCE</scope>
    <source>
        <strain evidence="4">KCTC 22746</strain>
    </source>
</reference>
<evidence type="ECO:0000313" key="4">
    <source>
        <dbReference type="EMBL" id="MBE9662141.1"/>
    </source>
</evidence>
<proteinExistence type="inferred from homology"/>
<dbReference type="AlphaFoldDB" id="A0A929KV38"/>
<evidence type="ECO:0000256" key="1">
    <source>
        <dbReference type="ARBA" id="ARBA00004496"/>
    </source>
</evidence>
<gene>
    <name evidence="4" type="ORF">IRJ16_09615</name>
</gene>
<dbReference type="GO" id="GO:0043590">
    <property type="term" value="C:bacterial nucleoid"/>
    <property type="evidence" value="ECO:0007669"/>
    <property type="project" value="TreeGrafter"/>
</dbReference>
<dbReference type="GO" id="GO:0003727">
    <property type="term" value="F:single-stranded RNA binding"/>
    <property type="evidence" value="ECO:0007669"/>
    <property type="project" value="TreeGrafter"/>
</dbReference>
<sequence>MQVNRLIIHELEKAANSVDLEYKSSDTLTTVDDGLTNLVTELHIAFEKSLTKYSKFDKSKTTNAVYSNINQYLDNSDDSTFIHFSKASLNELADSIKREPFATGGYYVFIDYQVNSYKFISIIIVRNKEAFNIKWTVNGFSIGATENINIDKIAMGFRLNCNLYTAVDEERNYLGLVSNQGDKLSKYFVKWVNADKVTNNQINTKFLVTAIKDIGPPDDTIDKDDFERSVFEWINFYTKQNDKKIDIDKLSDYLYEDPLKIRNHASEKLKKEIDPTFKPNNQELNRLIKLRATTKGITVVIDTDKFDDDEVQITQGMLIIKNRQIVSSIQEQRQSRNA</sequence>
<evidence type="ECO:0000256" key="3">
    <source>
        <dbReference type="ARBA" id="ARBA00022490"/>
    </source>
</evidence>
<keyword evidence="3" id="KW-0963">Cytoplasm</keyword>
<keyword evidence="5" id="KW-1185">Reference proteome</keyword>
<dbReference type="RefSeq" id="WP_194111331.1">
    <property type="nucleotide sequence ID" value="NZ_JADFFL010000003.1"/>
</dbReference>
<name>A0A929KV38_9SPHI</name>
<dbReference type="PANTHER" id="PTHR38772:SF1">
    <property type="entry name" value="NUCLEOID-ASSOCIATED PROTEIN YEJK"/>
    <property type="match status" value="1"/>
</dbReference>
<comment type="subcellular location">
    <subcellularLocation>
        <location evidence="1">Cytoplasm</location>
    </subcellularLocation>
</comment>
<dbReference type="EMBL" id="JADFFL010000003">
    <property type="protein sequence ID" value="MBE9662141.1"/>
    <property type="molecule type" value="Genomic_DNA"/>
</dbReference>
<accession>A0A929KV38</accession>
<dbReference type="PANTHER" id="PTHR38772">
    <property type="match status" value="1"/>
</dbReference>
<dbReference type="InterPro" id="IPR007358">
    <property type="entry name" value="Nucleoid_associated_NdpA"/>
</dbReference>
<evidence type="ECO:0000313" key="5">
    <source>
        <dbReference type="Proteomes" id="UP000622475"/>
    </source>
</evidence>
<dbReference type="GO" id="GO:0003690">
    <property type="term" value="F:double-stranded DNA binding"/>
    <property type="evidence" value="ECO:0007669"/>
    <property type="project" value="TreeGrafter"/>
</dbReference>
<evidence type="ECO:0000256" key="2">
    <source>
        <dbReference type="ARBA" id="ARBA00009035"/>
    </source>
</evidence>
<dbReference type="GO" id="GO:0005737">
    <property type="term" value="C:cytoplasm"/>
    <property type="evidence" value="ECO:0007669"/>
    <property type="project" value="UniProtKB-SubCell"/>
</dbReference>
<comment type="caution">
    <text evidence="4">The sequence shown here is derived from an EMBL/GenBank/DDBJ whole genome shotgun (WGS) entry which is preliminary data.</text>
</comment>
<dbReference type="Proteomes" id="UP000622475">
    <property type="component" value="Unassembled WGS sequence"/>
</dbReference>
<dbReference type="Pfam" id="PF04245">
    <property type="entry name" value="NA37"/>
    <property type="match status" value="1"/>
</dbReference>